<dbReference type="Pfam" id="PF08318">
    <property type="entry name" value="COG4_m"/>
    <property type="match status" value="2"/>
</dbReference>
<keyword evidence="5" id="KW-0653">Protein transport</keyword>
<evidence type="ECO:0000313" key="11">
    <source>
        <dbReference type="EMBL" id="CAH0726388.1"/>
    </source>
</evidence>
<comment type="similarity">
    <text evidence="2">Belongs to the COG4 family.</text>
</comment>
<evidence type="ECO:0000256" key="6">
    <source>
        <dbReference type="ARBA" id="ARBA00023034"/>
    </source>
</evidence>
<evidence type="ECO:0000256" key="8">
    <source>
        <dbReference type="ARBA" id="ARBA00031340"/>
    </source>
</evidence>
<evidence type="ECO:0000256" key="9">
    <source>
        <dbReference type="SAM" id="MobiDB-lite"/>
    </source>
</evidence>
<dbReference type="PANTHER" id="PTHR24016">
    <property type="entry name" value="CONSERVED OLIGOMERIC GOLGI COMPLEX SUBUNIT 4"/>
    <property type="match status" value="1"/>
</dbReference>
<dbReference type="EMBL" id="OV170226">
    <property type="protein sequence ID" value="CAH0726388.1"/>
    <property type="molecule type" value="Genomic_DNA"/>
</dbReference>
<gene>
    <name evidence="11" type="ORF">BINO364_LOCUS11851</name>
</gene>
<dbReference type="Gene3D" id="1.10.287.1060">
    <property type="entry name" value="ESAT-6-like"/>
    <property type="match status" value="1"/>
</dbReference>
<dbReference type="InterPro" id="IPR048682">
    <property type="entry name" value="COG4"/>
</dbReference>
<dbReference type="PANTHER" id="PTHR24016:SF0">
    <property type="entry name" value="CONSERVED OLIGOMERIC GOLGI COMPLEX SUBUNIT 4"/>
    <property type="match status" value="1"/>
</dbReference>
<organism evidence="11 12">
    <name type="scientific">Brenthis ino</name>
    <name type="common">lesser marbled fritillary</name>
    <dbReference type="NCBI Taxonomy" id="405034"/>
    <lineage>
        <taxon>Eukaryota</taxon>
        <taxon>Metazoa</taxon>
        <taxon>Ecdysozoa</taxon>
        <taxon>Arthropoda</taxon>
        <taxon>Hexapoda</taxon>
        <taxon>Insecta</taxon>
        <taxon>Pterygota</taxon>
        <taxon>Neoptera</taxon>
        <taxon>Endopterygota</taxon>
        <taxon>Lepidoptera</taxon>
        <taxon>Glossata</taxon>
        <taxon>Ditrysia</taxon>
        <taxon>Papilionoidea</taxon>
        <taxon>Nymphalidae</taxon>
        <taxon>Heliconiinae</taxon>
        <taxon>Argynnini</taxon>
        <taxon>Brenthis</taxon>
    </lineage>
</organism>
<dbReference type="GO" id="GO:0000139">
    <property type="term" value="C:Golgi membrane"/>
    <property type="evidence" value="ECO:0007669"/>
    <property type="project" value="UniProtKB-SubCell"/>
</dbReference>
<proteinExistence type="inferred from homology"/>
<dbReference type="AlphaFoldDB" id="A0A8J9VND4"/>
<dbReference type="SMART" id="SM00762">
    <property type="entry name" value="Cog4"/>
    <property type="match status" value="1"/>
</dbReference>
<dbReference type="InterPro" id="IPR013167">
    <property type="entry name" value="COG4_M"/>
</dbReference>
<evidence type="ECO:0000259" key="10">
    <source>
        <dbReference type="SMART" id="SM00762"/>
    </source>
</evidence>
<evidence type="ECO:0000256" key="3">
    <source>
        <dbReference type="ARBA" id="ARBA00020975"/>
    </source>
</evidence>
<name>A0A8J9VND4_9NEOP</name>
<comment type="subcellular location">
    <subcellularLocation>
        <location evidence="1">Golgi apparatus membrane</location>
        <topology evidence="1">Peripheral membrane protein</topology>
    </subcellularLocation>
</comment>
<feature type="non-terminal residue" evidence="11">
    <location>
        <position position="712"/>
    </location>
</feature>
<keyword evidence="6" id="KW-0333">Golgi apparatus</keyword>
<feature type="domain" description="COG4 transport protein middle alpha-helical bundle" evidence="10">
    <location>
        <begin position="160"/>
        <end position="456"/>
    </location>
</feature>
<evidence type="ECO:0000256" key="5">
    <source>
        <dbReference type="ARBA" id="ARBA00022927"/>
    </source>
</evidence>
<evidence type="ECO:0000256" key="4">
    <source>
        <dbReference type="ARBA" id="ARBA00022448"/>
    </source>
</evidence>
<dbReference type="InterPro" id="IPR048680">
    <property type="entry name" value="COG4_N"/>
</dbReference>
<evidence type="ECO:0000256" key="1">
    <source>
        <dbReference type="ARBA" id="ARBA00004395"/>
    </source>
</evidence>
<reference evidence="11" key="1">
    <citation type="submission" date="2021-12" db="EMBL/GenBank/DDBJ databases">
        <authorList>
            <person name="Martin H S."/>
        </authorList>
    </citation>
    <scope>NUCLEOTIDE SEQUENCE</scope>
</reference>
<evidence type="ECO:0000256" key="2">
    <source>
        <dbReference type="ARBA" id="ARBA00009215"/>
    </source>
</evidence>
<keyword evidence="7" id="KW-0472">Membrane</keyword>
<dbReference type="Pfam" id="PF20663">
    <property type="entry name" value="COG4_N"/>
    <property type="match status" value="1"/>
</dbReference>
<dbReference type="Proteomes" id="UP000838878">
    <property type="component" value="Chromosome 6"/>
</dbReference>
<keyword evidence="12" id="KW-1185">Reference proteome</keyword>
<dbReference type="Gene3D" id="1.20.58.1970">
    <property type="match status" value="1"/>
</dbReference>
<keyword evidence="4" id="KW-0813">Transport</keyword>
<dbReference type="OrthoDB" id="47059at2759"/>
<dbReference type="GO" id="GO:0015031">
    <property type="term" value="P:protein transport"/>
    <property type="evidence" value="ECO:0007669"/>
    <property type="project" value="UniProtKB-KW"/>
</dbReference>
<feature type="compositionally biased region" description="Pro residues" evidence="9">
    <location>
        <begin position="459"/>
        <end position="479"/>
    </location>
</feature>
<evidence type="ECO:0000256" key="7">
    <source>
        <dbReference type="ARBA" id="ARBA00023136"/>
    </source>
</evidence>
<feature type="region of interest" description="Disordered" evidence="9">
    <location>
        <begin position="459"/>
        <end position="484"/>
    </location>
</feature>
<protein>
    <recommendedName>
        <fullName evidence="3">Conserved oligomeric Golgi complex subunit 4</fullName>
    </recommendedName>
    <alternativeName>
        <fullName evidence="8">Component of oligomeric Golgi complex 4</fullName>
    </alternativeName>
</protein>
<evidence type="ECO:0000313" key="12">
    <source>
        <dbReference type="Proteomes" id="UP000838878"/>
    </source>
</evidence>
<accession>A0A8J9VND4</accession>
<sequence length="712" mass="75787">MSLALLLEKYDVSTEEGLQKALNEIEKEECEVNEALSNVLSRACTLEGRLRTASQAYTKLGEVRSDAEVAAGMVDKTAMLAKDVSAKVRQLDLARSRVAECQRRVHDLIDLRVCSAGVETAIKAHDYETAAGHVARFLSMEPGSVAAARARGAPDPRQDMDAAAKTLRDHLVRKFEEAAKNEDDTAVERLFKLFPQIGRAEEGVDLFAKYLASQLETSVRRARGGAAAQGAAGAQAAHADALTRVLEAAAARVERLRAALPAAPPPALLPRALAALQPTNAPADRCVRARGACARSCWRRGRARARAAGGAGAGDALAAEPALHELALAHQRLHLYFTFLRRRPELMYKEDEAAKASCLEAIEKIISNCDLTRTAQDVLSQYLTLERFFLEESVNKALKMSTGAATSSLVDDVFFIARKVIRRGISTGSVDGLCAVLNEAGAALERCAAALRRRLAAPPAAPLPLPPPPRRAPPHPPHPPSRELDDQRALYLAHMNEAEAGAEWAERLAEEACAEAAALCGRGGARAKLRSCAGGLAGAAAAFRAARDTALAALRAALLPAVQDWADALVDPDTDTEEVEEEAGALPAALEALAEAARGAVPRAADALLAAVLADLLARADRALLRNSYDRHGGLLVERRCRRLAAWAGGGAPALRERARALVAAAALLALERAAHAPDALAPAAPLSPARVRAVLARRTDFKLEEIKRLKL</sequence>